<evidence type="ECO:0008006" key="3">
    <source>
        <dbReference type="Google" id="ProtNLM"/>
    </source>
</evidence>
<reference evidence="1 2" key="1">
    <citation type="submission" date="2019-07" db="EMBL/GenBank/DDBJ databases">
        <authorList>
            <person name="Brisse S."/>
            <person name="Rodrigues C."/>
            <person name="Thorpe H."/>
        </authorList>
    </citation>
    <scope>NUCLEOTIDE SEQUENCE [LARGE SCALE GENOMIC DNA]</scope>
    <source>
        <strain evidence="1">SB6410</strain>
    </source>
</reference>
<protein>
    <recommendedName>
        <fullName evidence="3">HTH luxR-type domain-containing protein</fullName>
    </recommendedName>
</protein>
<dbReference type="RefSeq" id="WP_142445298.1">
    <property type="nucleotide sequence ID" value="NZ_CABGGO010000030.1"/>
</dbReference>
<evidence type="ECO:0000313" key="2">
    <source>
        <dbReference type="Proteomes" id="UP000318567"/>
    </source>
</evidence>
<dbReference type="SUPFAM" id="SSF46894">
    <property type="entry name" value="C-terminal effector domain of the bipartite response regulators"/>
    <property type="match status" value="1"/>
</dbReference>
<dbReference type="InterPro" id="IPR036388">
    <property type="entry name" value="WH-like_DNA-bd_sf"/>
</dbReference>
<comment type="caution">
    <text evidence="1">The sequence shown here is derived from an EMBL/GenBank/DDBJ whole genome shotgun (WGS) entry which is preliminary data.</text>
</comment>
<evidence type="ECO:0000313" key="1">
    <source>
        <dbReference type="EMBL" id="VUS97243.1"/>
    </source>
</evidence>
<gene>
    <name evidence="1" type="ORF">SB6410_04390</name>
</gene>
<name>A0A9Q9SD00_9ENTR</name>
<accession>A0A9Q9SD00</accession>
<dbReference type="Proteomes" id="UP000318567">
    <property type="component" value="Unassembled WGS sequence"/>
</dbReference>
<dbReference type="InterPro" id="IPR016032">
    <property type="entry name" value="Sig_transdc_resp-reg_C-effctor"/>
</dbReference>
<dbReference type="EMBL" id="CABGGO010000030">
    <property type="protein sequence ID" value="VUS97243.1"/>
    <property type="molecule type" value="Genomic_DNA"/>
</dbReference>
<proteinExistence type="predicted"/>
<dbReference type="Gene3D" id="1.10.10.10">
    <property type="entry name" value="Winged helix-like DNA-binding domain superfamily/Winged helix DNA-binding domain"/>
    <property type="match status" value="1"/>
</dbReference>
<dbReference type="GO" id="GO:0006355">
    <property type="term" value="P:regulation of DNA-templated transcription"/>
    <property type="evidence" value="ECO:0007669"/>
    <property type="project" value="InterPro"/>
</dbReference>
<dbReference type="AlphaFoldDB" id="A0A9Q9SD00"/>
<sequence>MLLNNIHPLVGDNHIPHRFRKDVNNPPFWQVTIVDTCNFGREGLRIAIHQHFLSSGYVDVTVATTLALPRLAIMMGEKNSSTGQRCLVLRLPVSSSEALHLLLELGMLPVGYYARVVVMSDFSSTILLRVLISTGMTGQICLIGDHLPISRLCRTIVPVEWESKAVMGGQNEVLVHQPHRQFTPAERRVLIQTLQGVPVREQARQADTRIKTIYTQRANGLDKLLVRDIQTLLRQFCSVKNFIPAGNLG</sequence>
<dbReference type="GO" id="GO:0003677">
    <property type="term" value="F:DNA binding"/>
    <property type="evidence" value="ECO:0007669"/>
    <property type="project" value="InterPro"/>
</dbReference>
<organism evidence="1 2">
    <name type="scientific">Klebsiella pasteurii</name>
    <dbReference type="NCBI Taxonomy" id="2587529"/>
    <lineage>
        <taxon>Bacteria</taxon>
        <taxon>Pseudomonadati</taxon>
        <taxon>Pseudomonadota</taxon>
        <taxon>Gammaproteobacteria</taxon>
        <taxon>Enterobacterales</taxon>
        <taxon>Enterobacteriaceae</taxon>
        <taxon>Klebsiella/Raoultella group</taxon>
        <taxon>Klebsiella</taxon>
    </lineage>
</organism>